<evidence type="ECO:0000256" key="1">
    <source>
        <dbReference type="SAM" id="MobiDB-lite"/>
    </source>
</evidence>
<dbReference type="OrthoDB" id="3732531at2"/>
<sequence>MNPYEQNNPGRQDTPPPETTRPDRAETPGAPEAIQAADVTRTTGAKTETADVDPALRKARGVDWVRTSDLMARGTGQISRLAIDFEANLAHKAHDGLARGVTRLGAKERELPPISAFGRSTSRDGAGRGPVGMN</sequence>
<dbReference type="Proteomes" id="UP000463857">
    <property type="component" value="Chromosome"/>
</dbReference>
<protein>
    <submittedName>
        <fullName evidence="2">Uncharacterized protein</fullName>
    </submittedName>
</protein>
<evidence type="ECO:0000313" key="3">
    <source>
        <dbReference type="Proteomes" id="UP000463857"/>
    </source>
</evidence>
<evidence type="ECO:0000313" key="2">
    <source>
        <dbReference type="EMBL" id="QHB99979.1"/>
    </source>
</evidence>
<organism evidence="2 3">
    <name type="scientific">Epidermidibacterium keratini</name>
    <dbReference type="NCBI Taxonomy" id="1891644"/>
    <lineage>
        <taxon>Bacteria</taxon>
        <taxon>Bacillati</taxon>
        <taxon>Actinomycetota</taxon>
        <taxon>Actinomycetes</taxon>
        <taxon>Sporichthyales</taxon>
        <taxon>Sporichthyaceae</taxon>
        <taxon>Epidermidibacterium</taxon>
    </lineage>
</organism>
<dbReference type="RefSeq" id="WP_006213364.1">
    <property type="nucleotide sequence ID" value="NZ_CP047156.1"/>
</dbReference>
<dbReference type="InParanoid" id="A0A7L4YLH5"/>
<feature type="region of interest" description="Disordered" evidence="1">
    <location>
        <begin position="112"/>
        <end position="134"/>
    </location>
</feature>
<accession>A0A7L4YLH5</accession>
<dbReference type="KEGG" id="eke:EK0264_06605"/>
<dbReference type="EMBL" id="CP047156">
    <property type="protein sequence ID" value="QHB99979.1"/>
    <property type="molecule type" value="Genomic_DNA"/>
</dbReference>
<feature type="region of interest" description="Disordered" evidence="1">
    <location>
        <begin position="1"/>
        <end position="54"/>
    </location>
</feature>
<proteinExistence type="predicted"/>
<reference evidence="2 3" key="1">
    <citation type="journal article" date="2018" name="Int. J. Syst. Evol. Microbiol.">
        <title>Epidermidibacterium keratini gen. nov., sp. nov., a member of the family Sporichthyaceae, isolated from keratin epidermis.</title>
        <authorList>
            <person name="Lee D.G."/>
            <person name="Trujillo M.E."/>
            <person name="Kang S."/>
            <person name="Nam J.J."/>
            <person name="Kim Y.J."/>
        </authorList>
    </citation>
    <scope>NUCLEOTIDE SEQUENCE [LARGE SCALE GENOMIC DNA]</scope>
    <source>
        <strain evidence="2 3">EPI-7</strain>
    </source>
</reference>
<keyword evidence="3" id="KW-1185">Reference proteome</keyword>
<feature type="compositionally biased region" description="Polar residues" evidence="1">
    <location>
        <begin position="1"/>
        <end position="11"/>
    </location>
</feature>
<name>A0A7L4YLH5_9ACTN</name>
<dbReference type="AlphaFoldDB" id="A0A7L4YLH5"/>
<gene>
    <name evidence="2" type="ORF">EK0264_06605</name>
</gene>